<feature type="coiled-coil region" evidence="1">
    <location>
        <begin position="335"/>
        <end position="369"/>
    </location>
</feature>
<dbReference type="Proteomes" id="UP000053201">
    <property type="component" value="Unassembled WGS sequence"/>
</dbReference>
<feature type="compositionally biased region" description="Low complexity" evidence="2">
    <location>
        <begin position="12"/>
        <end position="21"/>
    </location>
</feature>
<dbReference type="OrthoDB" id="5571276at2759"/>
<keyword evidence="1" id="KW-0175">Coiled coil</keyword>
<dbReference type="OMA" id="WARRIAY"/>
<dbReference type="GeneID" id="27683922"/>
<feature type="domain" description="Mmc1 C-terminal" evidence="3">
    <location>
        <begin position="392"/>
        <end position="583"/>
    </location>
</feature>
<dbReference type="VEuPathDB" id="FungiDB:SPPG_00176"/>
<dbReference type="AlphaFoldDB" id="A0A0L0HTM3"/>
<evidence type="ECO:0000256" key="1">
    <source>
        <dbReference type="SAM" id="Coils"/>
    </source>
</evidence>
<accession>A0A0L0HTM3</accession>
<organism evidence="4 5">
    <name type="scientific">Spizellomyces punctatus (strain DAOM BR117)</name>
    <dbReference type="NCBI Taxonomy" id="645134"/>
    <lineage>
        <taxon>Eukaryota</taxon>
        <taxon>Fungi</taxon>
        <taxon>Fungi incertae sedis</taxon>
        <taxon>Chytridiomycota</taxon>
        <taxon>Chytridiomycota incertae sedis</taxon>
        <taxon>Chytridiomycetes</taxon>
        <taxon>Spizellomycetales</taxon>
        <taxon>Spizellomycetaceae</taxon>
        <taxon>Spizellomyces</taxon>
    </lineage>
</organism>
<gene>
    <name evidence="4" type="ORF">SPPG_00176</name>
</gene>
<evidence type="ECO:0000256" key="2">
    <source>
        <dbReference type="SAM" id="MobiDB-lite"/>
    </source>
</evidence>
<dbReference type="RefSeq" id="XP_016612486.1">
    <property type="nucleotide sequence ID" value="XM_016748509.1"/>
</dbReference>
<keyword evidence="5" id="KW-1185">Reference proteome</keyword>
<dbReference type="PANTHER" id="PTHR38644">
    <property type="entry name" value="EXPRESSED PROTEIN"/>
    <property type="match status" value="1"/>
</dbReference>
<dbReference type="EMBL" id="KQ257450">
    <property type="protein sequence ID" value="KND04447.1"/>
    <property type="molecule type" value="Genomic_DNA"/>
</dbReference>
<dbReference type="InParanoid" id="A0A0L0HTM3"/>
<evidence type="ECO:0000313" key="5">
    <source>
        <dbReference type="Proteomes" id="UP000053201"/>
    </source>
</evidence>
<name>A0A0L0HTM3_SPIPD</name>
<dbReference type="Gene3D" id="3.40.50.300">
    <property type="entry name" value="P-loop containing nucleotide triphosphate hydrolases"/>
    <property type="match status" value="1"/>
</dbReference>
<feature type="region of interest" description="Disordered" evidence="2">
    <location>
        <begin position="1"/>
        <end position="21"/>
    </location>
</feature>
<dbReference type="PANTHER" id="PTHR38644:SF1">
    <property type="entry name" value="EXPRESSED PROTEIN"/>
    <property type="match status" value="1"/>
</dbReference>
<dbReference type="InterPro" id="IPR056196">
    <property type="entry name" value="Mmc1_C"/>
</dbReference>
<protein>
    <recommendedName>
        <fullName evidence="3">Mmc1 C-terminal domain-containing protein</fullName>
    </recommendedName>
</protein>
<dbReference type="SUPFAM" id="SSF52540">
    <property type="entry name" value="P-loop containing nucleoside triphosphate hydrolases"/>
    <property type="match status" value="1"/>
</dbReference>
<proteinExistence type="predicted"/>
<dbReference type="InterPro" id="IPR027417">
    <property type="entry name" value="P-loop_NTPase"/>
</dbReference>
<dbReference type="CDD" id="cd00882">
    <property type="entry name" value="Ras_like_GTPase"/>
    <property type="match status" value="1"/>
</dbReference>
<dbReference type="eggNOG" id="ENOG502S802">
    <property type="taxonomic scope" value="Eukaryota"/>
</dbReference>
<evidence type="ECO:0000259" key="3">
    <source>
        <dbReference type="Pfam" id="PF23868"/>
    </source>
</evidence>
<evidence type="ECO:0000313" key="4">
    <source>
        <dbReference type="EMBL" id="KND04447.1"/>
    </source>
</evidence>
<dbReference type="Pfam" id="PF23868">
    <property type="entry name" value="Mmc1_C"/>
    <property type="match status" value="1"/>
</dbReference>
<reference evidence="4 5" key="1">
    <citation type="submission" date="2009-08" db="EMBL/GenBank/DDBJ databases">
        <title>The Genome Sequence of Spizellomyces punctatus strain DAOM BR117.</title>
        <authorList>
            <consortium name="The Broad Institute Genome Sequencing Platform"/>
            <person name="Russ C."/>
            <person name="Cuomo C."/>
            <person name="Shea T."/>
            <person name="Young S.K."/>
            <person name="Zeng Q."/>
            <person name="Koehrsen M."/>
            <person name="Haas B."/>
            <person name="Borodovsky M."/>
            <person name="Guigo R."/>
            <person name="Alvarado L."/>
            <person name="Berlin A."/>
            <person name="Bochicchio J."/>
            <person name="Borenstein D."/>
            <person name="Chapman S."/>
            <person name="Chen Z."/>
            <person name="Engels R."/>
            <person name="Freedman E."/>
            <person name="Gellesch M."/>
            <person name="Goldberg J."/>
            <person name="Griggs A."/>
            <person name="Gujja S."/>
            <person name="Heiman D."/>
            <person name="Hepburn T."/>
            <person name="Howarth C."/>
            <person name="Jen D."/>
            <person name="Larson L."/>
            <person name="Lewis B."/>
            <person name="Mehta T."/>
            <person name="Park D."/>
            <person name="Pearson M."/>
            <person name="Roberts A."/>
            <person name="Saif S."/>
            <person name="Shenoy N."/>
            <person name="Sisk P."/>
            <person name="Stolte C."/>
            <person name="Sykes S."/>
            <person name="Thomson T."/>
            <person name="Walk T."/>
            <person name="White J."/>
            <person name="Yandava C."/>
            <person name="Burger G."/>
            <person name="Gray M.W."/>
            <person name="Holland P.W.H."/>
            <person name="King N."/>
            <person name="Lang F.B.F."/>
            <person name="Roger A.J."/>
            <person name="Ruiz-Trillo I."/>
            <person name="Lander E."/>
            <person name="Nusbaum C."/>
        </authorList>
    </citation>
    <scope>NUCLEOTIDE SEQUENCE [LARGE SCALE GENOMIC DNA]</scope>
    <source>
        <strain evidence="4 5">DAOM BR117</strain>
    </source>
</reference>
<sequence length="648" mass="72265">MLSTLGRQCMRSASSRLSVSPSPTVSRLISRKERPRWSGRVVLVNSRNLTTQATPTQPTARKLSAEASSEIQTLLNHIKELQVSIGERDAAWLGRIGVDFDSCFRITVVGERHVGTSALVNALVENPLKESIESSNAGIRRISYGSKVEQVAGATGGYVDVKCPADWLLRNNVEVFELPGLDCIDKHRIEDVIYRTDLIILATDVNRRLTSPSEVQFLENFYANGKGGLVVAVDGLDQESKDKLEVLEEVRSRLRTLAGSNEGPRVSSVVPVSTRKARAAQQLLKDKKPPATFAEQWSASGLQDLKSTVISRLDTPADRGAHKMRAAAFTARRALNRLADSQNATERALNQAREELKHLATRIVETEKRLVRDFETRDLAAVQYSVSSLSDAIHEYFDKVKFWKLFWRSDFVSDDLKSKMRENSLLQAEYQMVYAIGKLNEGLYGLYQRVGESLERLLDLASIDVSAGVARSLQQDISRIGQVLAQQTPPAPGSEVDPFFLRNEIAKFDETRHCDDLQSSAEKLVRRQIGYQLVVYVSGLLGVHLGVPIAVMVPSALGASAGGFGWMKVRWGMLEGRFWGKVSQGHKTLKDNLMTAYDKEFKRVVAEPLVSVIKLLEDAIEARRKEVHDNKKQLEDVLTKVREVERKV</sequence>